<accession>A0AAV2QIA0</accession>
<dbReference type="PANTHER" id="PTHR21261:SF15">
    <property type="entry name" value="BEATEN PATH IIIA, ISOFORM D-RELATED"/>
    <property type="match status" value="1"/>
</dbReference>
<keyword evidence="2" id="KW-1185">Reference proteome</keyword>
<name>A0AAV2QIA0_MEGNR</name>
<organism evidence="1 2">
    <name type="scientific">Meganyctiphanes norvegica</name>
    <name type="common">Northern krill</name>
    <name type="synonym">Thysanopoda norvegica</name>
    <dbReference type="NCBI Taxonomy" id="48144"/>
    <lineage>
        <taxon>Eukaryota</taxon>
        <taxon>Metazoa</taxon>
        <taxon>Ecdysozoa</taxon>
        <taxon>Arthropoda</taxon>
        <taxon>Crustacea</taxon>
        <taxon>Multicrustacea</taxon>
        <taxon>Malacostraca</taxon>
        <taxon>Eumalacostraca</taxon>
        <taxon>Eucarida</taxon>
        <taxon>Euphausiacea</taxon>
        <taxon>Euphausiidae</taxon>
        <taxon>Meganyctiphanes</taxon>
    </lineage>
</organism>
<reference evidence="1 2" key="1">
    <citation type="submission" date="2024-05" db="EMBL/GenBank/DDBJ databases">
        <authorList>
            <person name="Wallberg A."/>
        </authorList>
    </citation>
    <scope>NUCLEOTIDE SEQUENCE [LARGE SCALE GENOMIC DNA]</scope>
</reference>
<dbReference type="InterPro" id="IPR036179">
    <property type="entry name" value="Ig-like_dom_sf"/>
</dbReference>
<proteinExistence type="predicted"/>
<protein>
    <submittedName>
        <fullName evidence="1">Uncharacterized protein</fullName>
    </submittedName>
</protein>
<feature type="non-terminal residue" evidence="1">
    <location>
        <position position="123"/>
    </location>
</feature>
<dbReference type="EMBL" id="CAXKWB010007389">
    <property type="protein sequence ID" value="CAL4086889.1"/>
    <property type="molecule type" value="Genomic_DNA"/>
</dbReference>
<evidence type="ECO:0000313" key="2">
    <source>
        <dbReference type="Proteomes" id="UP001497623"/>
    </source>
</evidence>
<gene>
    <name evidence="1" type="ORF">MNOR_LOCUS13107</name>
</gene>
<dbReference type="SUPFAM" id="SSF48726">
    <property type="entry name" value="Immunoglobulin"/>
    <property type="match status" value="1"/>
</dbReference>
<dbReference type="PANTHER" id="PTHR21261">
    <property type="entry name" value="BEAT PROTEIN"/>
    <property type="match status" value="1"/>
</dbReference>
<dbReference type="AlphaFoldDB" id="A0AAV2QIA0"/>
<comment type="caution">
    <text evidence="1">The sequence shown here is derived from an EMBL/GenBank/DDBJ whole genome shotgun (WGS) entry which is preliminary data.</text>
</comment>
<dbReference type="Gene3D" id="2.60.40.10">
    <property type="entry name" value="Immunoglobulins"/>
    <property type="match status" value="1"/>
</dbReference>
<evidence type="ECO:0000313" key="1">
    <source>
        <dbReference type="EMBL" id="CAL4086889.1"/>
    </source>
</evidence>
<dbReference type="Proteomes" id="UP001497623">
    <property type="component" value="Unassembled WGS sequence"/>
</dbReference>
<feature type="non-terminal residue" evidence="1">
    <location>
        <position position="1"/>
    </location>
</feature>
<dbReference type="InterPro" id="IPR013783">
    <property type="entry name" value="Ig-like_fold"/>
</dbReference>
<sequence length="123" mass="13683">EESRNDHQVSLVLLDLTVSASGQYRCEVISEHPSFTTDSANATMIVLREPMVQPIIVGAREIYEPSEVIKVGCQPQRATIQGPQPVTSWLVEGHIVQSDWVSQYMDHNYPPVTGLSLQIPGRQ</sequence>